<dbReference type="Proteomes" id="UP000828941">
    <property type="component" value="Chromosome 6"/>
</dbReference>
<organism evidence="1 2">
    <name type="scientific">Bauhinia variegata</name>
    <name type="common">Purple orchid tree</name>
    <name type="synonym">Phanera variegata</name>
    <dbReference type="NCBI Taxonomy" id="167791"/>
    <lineage>
        <taxon>Eukaryota</taxon>
        <taxon>Viridiplantae</taxon>
        <taxon>Streptophyta</taxon>
        <taxon>Embryophyta</taxon>
        <taxon>Tracheophyta</taxon>
        <taxon>Spermatophyta</taxon>
        <taxon>Magnoliopsida</taxon>
        <taxon>eudicotyledons</taxon>
        <taxon>Gunneridae</taxon>
        <taxon>Pentapetalae</taxon>
        <taxon>rosids</taxon>
        <taxon>fabids</taxon>
        <taxon>Fabales</taxon>
        <taxon>Fabaceae</taxon>
        <taxon>Cercidoideae</taxon>
        <taxon>Cercideae</taxon>
        <taxon>Bauhiniinae</taxon>
        <taxon>Bauhinia</taxon>
    </lineage>
</organism>
<protein>
    <submittedName>
        <fullName evidence="1">Uncharacterized protein</fullName>
    </submittedName>
</protein>
<sequence>MASWKKTITSPFKKACTFFNQQPSRDPKKPQAEQENRVMDLHGEVMACGYEDVQVMWSILDKSKSTVCNITSS</sequence>
<gene>
    <name evidence="1" type="ORF">L6164_013797</name>
</gene>
<reference evidence="1 2" key="1">
    <citation type="journal article" date="2022" name="DNA Res.">
        <title>Chromosomal-level genome assembly of the orchid tree Bauhinia variegata (Leguminosae; Cercidoideae) supports the allotetraploid origin hypothesis of Bauhinia.</title>
        <authorList>
            <person name="Zhong Y."/>
            <person name="Chen Y."/>
            <person name="Zheng D."/>
            <person name="Pang J."/>
            <person name="Liu Y."/>
            <person name="Luo S."/>
            <person name="Meng S."/>
            <person name="Qian L."/>
            <person name="Wei D."/>
            <person name="Dai S."/>
            <person name="Zhou R."/>
        </authorList>
    </citation>
    <scope>NUCLEOTIDE SEQUENCE [LARGE SCALE GENOMIC DNA]</scope>
    <source>
        <strain evidence="1">BV-YZ2020</strain>
    </source>
</reference>
<dbReference type="EMBL" id="CM039431">
    <property type="protein sequence ID" value="KAI4335119.1"/>
    <property type="molecule type" value="Genomic_DNA"/>
</dbReference>
<evidence type="ECO:0000313" key="1">
    <source>
        <dbReference type="EMBL" id="KAI4335119.1"/>
    </source>
</evidence>
<evidence type="ECO:0000313" key="2">
    <source>
        <dbReference type="Proteomes" id="UP000828941"/>
    </source>
</evidence>
<keyword evidence="2" id="KW-1185">Reference proteome</keyword>
<accession>A0ACB9NHA5</accession>
<comment type="caution">
    <text evidence="1">The sequence shown here is derived from an EMBL/GenBank/DDBJ whole genome shotgun (WGS) entry which is preliminary data.</text>
</comment>
<proteinExistence type="predicted"/>
<name>A0ACB9NHA5_BAUVA</name>